<evidence type="ECO:0000313" key="1">
    <source>
        <dbReference type="EMBL" id="KAK9710282.1"/>
    </source>
</evidence>
<gene>
    <name evidence="1" type="ORF">K7432_008513</name>
</gene>
<name>A0ABR2VYF6_9FUNG</name>
<dbReference type="Proteomes" id="UP001479436">
    <property type="component" value="Unassembled WGS sequence"/>
</dbReference>
<reference evidence="1 2" key="1">
    <citation type="submission" date="2023-04" db="EMBL/GenBank/DDBJ databases">
        <title>Genome of Basidiobolus ranarum AG-B5.</title>
        <authorList>
            <person name="Stajich J.E."/>
            <person name="Carter-House D."/>
            <person name="Gryganskyi A."/>
        </authorList>
    </citation>
    <scope>NUCLEOTIDE SEQUENCE [LARGE SCALE GENOMIC DNA]</scope>
    <source>
        <strain evidence="1 2">AG-B5</strain>
    </source>
</reference>
<evidence type="ECO:0000313" key="2">
    <source>
        <dbReference type="Proteomes" id="UP001479436"/>
    </source>
</evidence>
<keyword evidence="2" id="KW-1185">Reference proteome</keyword>
<comment type="caution">
    <text evidence="1">The sequence shown here is derived from an EMBL/GenBank/DDBJ whole genome shotgun (WGS) entry which is preliminary data.</text>
</comment>
<accession>A0ABR2VYF6</accession>
<sequence length="403" mass="46536">MAFCEAAYTMMKILPLPQLGHLYDQLIRLPQYASKSFLSVQYVKDDSLSSIATESIKNGVLKWRSIESLDQTVYAPCYSILSQVWTLYASRTVKPSPGLYVGLYYLQTVPTGINILLPRDRKHMIPMVKIREDSDLDEDEWKLLLEAKKGSEETNLNDDMYFDLQARKGESPLNYFKYKFATDFLKLQHLVRLSLSAQDIYDVETTEFKVPKDFGSPNNVMETVRIILIVKPLRLLQDSSELQSYAHHPRLAMYPFRHFETLHNHMYNPKYVVYRRAMLSYQNYLHEAKRGILSCIQHLNLTGDNSGPLTKESIISLIHEKIDKLKSTWPTISWSVRVLDWDRDRQWKHNANSQVMHSGGDLTIKRAKSGTKGSLKNSNNNEKICYAAPVLEELVGYPTNLML</sequence>
<proteinExistence type="predicted"/>
<protein>
    <submittedName>
        <fullName evidence="1">Uncharacterized protein</fullName>
    </submittedName>
</protein>
<dbReference type="EMBL" id="JASJQH010007351">
    <property type="protein sequence ID" value="KAK9710282.1"/>
    <property type="molecule type" value="Genomic_DNA"/>
</dbReference>
<organism evidence="1 2">
    <name type="scientific">Basidiobolus ranarum</name>
    <dbReference type="NCBI Taxonomy" id="34480"/>
    <lineage>
        <taxon>Eukaryota</taxon>
        <taxon>Fungi</taxon>
        <taxon>Fungi incertae sedis</taxon>
        <taxon>Zoopagomycota</taxon>
        <taxon>Entomophthoromycotina</taxon>
        <taxon>Basidiobolomycetes</taxon>
        <taxon>Basidiobolales</taxon>
        <taxon>Basidiobolaceae</taxon>
        <taxon>Basidiobolus</taxon>
    </lineage>
</organism>